<organism evidence="2 3">
    <name type="scientific">Echinococcus granulosus</name>
    <name type="common">Hydatid tapeworm</name>
    <dbReference type="NCBI Taxonomy" id="6210"/>
    <lineage>
        <taxon>Eukaryota</taxon>
        <taxon>Metazoa</taxon>
        <taxon>Spiralia</taxon>
        <taxon>Lophotrochozoa</taxon>
        <taxon>Platyhelminthes</taxon>
        <taxon>Cestoda</taxon>
        <taxon>Eucestoda</taxon>
        <taxon>Cyclophyllidea</taxon>
        <taxon>Taeniidae</taxon>
        <taxon>Echinococcus</taxon>
        <taxon>Echinococcus granulosus group</taxon>
    </lineage>
</organism>
<dbReference type="Proteomes" id="UP000019149">
    <property type="component" value="Unassembled WGS sequence"/>
</dbReference>
<name>W6U2K1_ECHGR</name>
<comment type="caution">
    <text evidence="2">The sequence shown here is derived from an EMBL/GenBank/DDBJ whole genome shotgun (WGS) entry which is preliminary data.</text>
</comment>
<gene>
    <name evidence="2" type="ORF">EGR_10358</name>
</gene>
<feature type="region of interest" description="Disordered" evidence="1">
    <location>
        <begin position="398"/>
        <end position="417"/>
    </location>
</feature>
<accession>W6U2K1</accession>
<evidence type="ECO:0000313" key="3">
    <source>
        <dbReference type="Proteomes" id="UP000019149"/>
    </source>
</evidence>
<dbReference type="GeneID" id="36346073"/>
<dbReference type="EMBL" id="APAU02000212">
    <property type="protein sequence ID" value="EUB54781.1"/>
    <property type="molecule type" value="Genomic_DNA"/>
</dbReference>
<evidence type="ECO:0000313" key="2">
    <source>
        <dbReference type="EMBL" id="EUB54781.1"/>
    </source>
</evidence>
<dbReference type="OrthoDB" id="10447590at2759"/>
<keyword evidence="3" id="KW-1185">Reference proteome</keyword>
<feature type="compositionally biased region" description="Polar residues" evidence="1">
    <location>
        <begin position="406"/>
        <end position="417"/>
    </location>
</feature>
<feature type="region of interest" description="Disordered" evidence="1">
    <location>
        <begin position="508"/>
        <end position="534"/>
    </location>
</feature>
<dbReference type="CTD" id="36346073"/>
<sequence length="651" mass="72323">MEQLLGEYKYSVGDNSMATTIWNAIMEQDIRCSEMHFERCCGMNGRADFVNMGMRPPYECYCTPGTGCRDKLVACSEGYSKYLLCVSFTALLVQNRVSTLPITYAFLSIVDATTINSVVDKLRVGQCTGFGVCLAFRGFMQRNALGGDCVHKTTSVTHSVESTPMGDIASPIPRCRLLNEVSPLLLEETLVCESHQKTPLPLKIDHIITASITGATLLCENDSCHRHHRLRQIVQALSPRTAKFIHLVQLGKSLPVDKRMLTALHHRLTNNSASFTRPASHNPIQGGQVLWMTQSASNSSQALLRLSVHRFHVIFFSHLPPLPSPPLPHHTHIRHLSSKGQLHLVRLAHSLQRSHHSTTSTPMQPFFDSSTHSHTTTAGETFATACSARLPRRSRLCPRNTRTRSPRNCQCSTQRHSSPSSVQLTFHLAATHTHTQTLQRDKPEADFSEGGTHWRGEIGSSPHLHSPRTELNSTTRSCDQQVALAWQLHDLHFTEGGTACLHRQQVPSTRMSSSSGVPKPSKITAPTNRRITNSPLRHHNAFPFSVMCIYYSPRPPFSFPVIVETKTTASFAKISSTSSYGLVNATRRMDELKGAPALSTTTIGNSIAISRRQHQGTGQASLMTPSLRCRLFYIQTLQAIDRSFIEQWTLA</sequence>
<reference evidence="2 3" key="1">
    <citation type="journal article" date="2013" name="Nat. Genet.">
        <title>The genome of the hydatid tapeworm Echinococcus granulosus.</title>
        <authorList>
            <person name="Zheng H."/>
            <person name="Zhang W."/>
            <person name="Zhang L."/>
            <person name="Zhang Z."/>
            <person name="Li J."/>
            <person name="Lu G."/>
            <person name="Zhu Y."/>
            <person name="Wang Y."/>
            <person name="Huang Y."/>
            <person name="Liu J."/>
            <person name="Kang H."/>
            <person name="Chen J."/>
            <person name="Wang L."/>
            <person name="Chen A."/>
            <person name="Yu S."/>
            <person name="Gao Z."/>
            <person name="Jin L."/>
            <person name="Gu W."/>
            <person name="Wang Z."/>
            <person name="Zhao L."/>
            <person name="Shi B."/>
            <person name="Wen H."/>
            <person name="Lin R."/>
            <person name="Jones M.K."/>
            <person name="Brejova B."/>
            <person name="Vinar T."/>
            <person name="Zhao G."/>
            <person name="McManus D.P."/>
            <person name="Chen Z."/>
            <person name="Zhou Y."/>
            <person name="Wang S."/>
        </authorList>
    </citation>
    <scope>NUCLEOTIDE SEQUENCE [LARGE SCALE GENOMIC DNA]</scope>
</reference>
<protein>
    <submittedName>
        <fullName evidence="2">Uncharacterized protein</fullName>
    </submittedName>
</protein>
<feature type="region of interest" description="Disordered" evidence="1">
    <location>
        <begin position="433"/>
        <end position="472"/>
    </location>
</feature>
<dbReference type="KEGG" id="egl:EGR_10358"/>
<evidence type="ECO:0000256" key="1">
    <source>
        <dbReference type="SAM" id="MobiDB-lite"/>
    </source>
</evidence>
<feature type="compositionally biased region" description="Polar residues" evidence="1">
    <location>
        <begin position="524"/>
        <end position="534"/>
    </location>
</feature>
<dbReference type="AlphaFoldDB" id="W6U2K1"/>
<dbReference type="RefSeq" id="XP_024345977.1">
    <property type="nucleotide sequence ID" value="XM_024499607.1"/>
</dbReference>
<proteinExistence type="predicted"/>